<protein>
    <submittedName>
        <fullName evidence="1">Unnamed protein product</fullName>
    </submittedName>
</protein>
<organism evidence="1 2">
    <name type="scientific">Phytophthora fragariaefolia</name>
    <dbReference type="NCBI Taxonomy" id="1490495"/>
    <lineage>
        <taxon>Eukaryota</taxon>
        <taxon>Sar</taxon>
        <taxon>Stramenopiles</taxon>
        <taxon>Oomycota</taxon>
        <taxon>Peronosporomycetes</taxon>
        <taxon>Peronosporales</taxon>
        <taxon>Peronosporaceae</taxon>
        <taxon>Phytophthora</taxon>
    </lineage>
</organism>
<dbReference type="AlphaFoldDB" id="A0A9W6XI77"/>
<keyword evidence="2" id="KW-1185">Reference proteome</keyword>
<dbReference type="Proteomes" id="UP001165121">
    <property type="component" value="Unassembled WGS sequence"/>
</dbReference>
<dbReference type="OrthoDB" id="88820at2759"/>
<dbReference type="EMBL" id="BSXT01001127">
    <property type="protein sequence ID" value="GMF39000.1"/>
    <property type="molecule type" value="Genomic_DNA"/>
</dbReference>
<name>A0A9W6XI77_9STRA</name>
<evidence type="ECO:0000313" key="2">
    <source>
        <dbReference type="Proteomes" id="UP001165121"/>
    </source>
</evidence>
<evidence type="ECO:0000313" key="1">
    <source>
        <dbReference type="EMBL" id="GMF39000.1"/>
    </source>
</evidence>
<reference evidence="1" key="1">
    <citation type="submission" date="2023-04" db="EMBL/GenBank/DDBJ databases">
        <title>Phytophthora fragariaefolia NBRC 109709.</title>
        <authorList>
            <person name="Ichikawa N."/>
            <person name="Sato H."/>
            <person name="Tonouchi N."/>
        </authorList>
    </citation>
    <scope>NUCLEOTIDE SEQUENCE</scope>
    <source>
        <strain evidence="1">NBRC 109709</strain>
    </source>
</reference>
<comment type="caution">
    <text evidence="1">The sequence shown here is derived from an EMBL/GenBank/DDBJ whole genome shotgun (WGS) entry which is preliminary data.</text>
</comment>
<gene>
    <name evidence="1" type="ORF">Pfra01_001144100</name>
</gene>
<sequence length="353" mass="40977">MRRAELVSIVRNLLPPDTTWPDEQGDSRLEGGRTVLMLVARVPDPQLAVRLIDLVCHYYTADFWARDSRRRHVIMDACYHGVDPMVLQRLIKWARRTSFRVVLPMSRQDRNGLDAVGLAIQGGHGRLASCLLEQHGPSSHDNLLCTHYPLEVLELAIESRVEQCARDVLANKRVVQHLQPGAAVRLNLIARWEQRRAHVKRLYNIFTCVGAAIRYGMLGIVQAIYELNPVETRQAAWYAVHKLEPQTLSGRFEVPPAVRRLANEYMLRMLWPQVREIIVMRHWELLTEKQRKLSLWARIRRLWRHSHHDWDAITSHPWTKLPSEMMLQILSFLLPSEASEITKTALLVEYNLN</sequence>
<dbReference type="InterPro" id="IPR036770">
    <property type="entry name" value="Ankyrin_rpt-contain_sf"/>
</dbReference>
<accession>A0A9W6XI77</accession>
<proteinExistence type="predicted"/>
<dbReference type="Gene3D" id="1.25.40.20">
    <property type="entry name" value="Ankyrin repeat-containing domain"/>
    <property type="match status" value="1"/>
</dbReference>
<dbReference type="SUPFAM" id="SSF48403">
    <property type="entry name" value="Ankyrin repeat"/>
    <property type="match status" value="1"/>
</dbReference>